<evidence type="ECO:0000313" key="2">
    <source>
        <dbReference type="EMBL" id="QSS54691.1"/>
    </source>
</evidence>
<evidence type="ECO:0008006" key="4">
    <source>
        <dbReference type="Google" id="ProtNLM"/>
    </source>
</evidence>
<dbReference type="Proteomes" id="UP000663419">
    <property type="component" value="Chromosome 3"/>
</dbReference>
<accession>A0A8A1LLH7</accession>
<protein>
    <recommendedName>
        <fullName evidence="4">Secreted protein</fullName>
    </recommendedName>
</protein>
<name>A0A8A1LLH7_AJEC8</name>
<reference evidence="2" key="1">
    <citation type="submission" date="2021-01" db="EMBL/GenBank/DDBJ databases">
        <title>Chromosome-level genome assembly of a human fungal pathogen reveals clustering of transcriptionally co-regulated genes.</title>
        <authorList>
            <person name="Voorhies M."/>
            <person name="Cohen S."/>
            <person name="Shea T.P."/>
            <person name="Petrus S."/>
            <person name="Munoz J.F."/>
            <person name="Poplawski S."/>
            <person name="Goldman W.E."/>
            <person name="Michael T."/>
            <person name="Cuomo C.A."/>
            <person name="Sil A."/>
            <person name="Beyhan S."/>
        </authorList>
    </citation>
    <scope>NUCLEOTIDE SEQUENCE</scope>
    <source>
        <strain evidence="2">H88</strain>
    </source>
</reference>
<organism evidence="2 3">
    <name type="scientific">Ajellomyces capsulatus (strain H88)</name>
    <name type="common">Darling's disease fungus</name>
    <name type="synonym">Histoplasma capsulatum</name>
    <dbReference type="NCBI Taxonomy" id="544711"/>
    <lineage>
        <taxon>Eukaryota</taxon>
        <taxon>Fungi</taxon>
        <taxon>Dikarya</taxon>
        <taxon>Ascomycota</taxon>
        <taxon>Pezizomycotina</taxon>
        <taxon>Eurotiomycetes</taxon>
        <taxon>Eurotiomycetidae</taxon>
        <taxon>Onygenales</taxon>
        <taxon>Ajellomycetaceae</taxon>
        <taxon>Histoplasma</taxon>
    </lineage>
</organism>
<feature type="chain" id="PRO_5034189944" description="Secreted protein" evidence="1">
    <location>
        <begin position="16"/>
        <end position="67"/>
    </location>
</feature>
<proteinExistence type="predicted"/>
<gene>
    <name evidence="2" type="ORF">I7I53_02330</name>
</gene>
<sequence>MWSSVFISPYVLSLGSLLRIYAPAAYMSTRPLDVPRNQYQTLHKEFAGLTQPTRESHYLLLICHCPI</sequence>
<dbReference type="AlphaFoldDB" id="A0A8A1LLH7"/>
<evidence type="ECO:0000256" key="1">
    <source>
        <dbReference type="SAM" id="SignalP"/>
    </source>
</evidence>
<evidence type="ECO:0000313" key="3">
    <source>
        <dbReference type="Proteomes" id="UP000663419"/>
    </source>
</evidence>
<keyword evidence="1" id="KW-0732">Signal</keyword>
<dbReference type="VEuPathDB" id="FungiDB:I7I53_02330"/>
<feature type="signal peptide" evidence="1">
    <location>
        <begin position="1"/>
        <end position="15"/>
    </location>
</feature>
<dbReference type="EMBL" id="CP069104">
    <property type="protein sequence ID" value="QSS54691.1"/>
    <property type="molecule type" value="Genomic_DNA"/>
</dbReference>